<evidence type="ECO:0000256" key="4">
    <source>
        <dbReference type="ARBA" id="ARBA00022989"/>
    </source>
</evidence>
<protein>
    <submittedName>
        <fullName evidence="8">HEL088Wp</fullName>
    </submittedName>
</protein>
<dbReference type="RefSeq" id="XP_017988188.1">
    <property type="nucleotide sequence ID" value="XM_018132531.1"/>
</dbReference>
<evidence type="ECO:0000313" key="9">
    <source>
        <dbReference type="Proteomes" id="UP000243052"/>
    </source>
</evidence>
<keyword evidence="4 6" id="KW-1133">Transmembrane helix</keyword>
<dbReference type="AlphaFoldDB" id="A0A0X8HTJ2"/>
<keyword evidence="5 6" id="KW-0472">Membrane</keyword>
<dbReference type="InterPro" id="IPR036259">
    <property type="entry name" value="MFS_trans_sf"/>
</dbReference>
<evidence type="ECO:0000256" key="2">
    <source>
        <dbReference type="ARBA" id="ARBA00022448"/>
    </source>
</evidence>
<organism evidence="8 9">
    <name type="scientific">Eremothecium sinecaudum</name>
    <dbReference type="NCBI Taxonomy" id="45286"/>
    <lineage>
        <taxon>Eukaryota</taxon>
        <taxon>Fungi</taxon>
        <taxon>Dikarya</taxon>
        <taxon>Ascomycota</taxon>
        <taxon>Saccharomycotina</taxon>
        <taxon>Saccharomycetes</taxon>
        <taxon>Saccharomycetales</taxon>
        <taxon>Saccharomycetaceae</taxon>
        <taxon>Eremothecium</taxon>
    </lineage>
</organism>
<evidence type="ECO:0000256" key="5">
    <source>
        <dbReference type="ARBA" id="ARBA00023136"/>
    </source>
</evidence>
<feature type="transmembrane region" description="Helical" evidence="6">
    <location>
        <begin position="341"/>
        <end position="360"/>
    </location>
</feature>
<keyword evidence="9" id="KW-1185">Reference proteome</keyword>
<dbReference type="FunFam" id="1.20.1250.20:FF:000370">
    <property type="entry name" value="Nicotinic acid permease"/>
    <property type="match status" value="1"/>
</dbReference>
<dbReference type="EMBL" id="CP014245">
    <property type="protein sequence ID" value="AMD21192.1"/>
    <property type="molecule type" value="Genomic_DNA"/>
</dbReference>
<dbReference type="PROSITE" id="PS50850">
    <property type="entry name" value="MFS"/>
    <property type="match status" value="1"/>
</dbReference>
<evidence type="ECO:0000256" key="3">
    <source>
        <dbReference type="ARBA" id="ARBA00022692"/>
    </source>
</evidence>
<feature type="transmembrane region" description="Helical" evidence="6">
    <location>
        <begin position="432"/>
        <end position="455"/>
    </location>
</feature>
<dbReference type="PANTHER" id="PTHR43791:SF101">
    <property type="entry name" value="HIGH-AFFINITY NICOTINIC ACID TRANSPORTER"/>
    <property type="match status" value="1"/>
</dbReference>
<comment type="subcellular location">
    <subcellularLocation>
        <location evidence="1">Membrane</location>
        <topology evidence="1">Multi-pass membrane protein</topology>
    </subcellularLocation>
</comment>
<evidence type="ECO:0000256" key="1">
    <source>
        <dbReference type="ARBA" id="ARBA00004141"/>
    </source>
</evidence>
<name>A0A0X8HTJ2_9SACH</name>
<dbReference type="GO" id="GO:0016020">
    <property type="term" value="C:membrane"/>
    <property type="evidence" value="ECO:0007669"/>
    <property type="project" value="UniProtKB-SubCell"/>
</dbReference>
<dbReference type="InterPro" id="IPR011701">
    <property type="entry name" value="MFS"/>
</dbReference>
<dbReference type="GO" id="GO:0022857">
    <property type="term" value="F:transmembrane transporter activity"/>
    <property type="evidence" value="ECO:0007669"/>
    <property type="project" value="InterPro"/>
</dbReference>
<feature type="transmembrane region" description="Helical" evidence="6">
    <location>
        <begin position="400"/>
        <end position="420"/>
    </location>
</feature>
<dbReference type="Gene3D" id="1.20.1250.20">
    <property type="entry name" value="MFS general substrate transporter like domains"/>
    <property type="match status" value="2"/>
</dbReference>
<gene>
    <name evidence="8" type="ORF">AW171_hschr53126</name>
</gene>
<dbReference type="GeneID" id="28724469"/>
<feature type="transmembrane region" description="Helical" evidence="6">
    <location>
        <begin position="141"/>
        <end position="163"/>
    </location>
</feature>
<sequence length="492" mass="55074">MSLLKNDEGDFVLPDKEHEVSPCSSNTITMKPGLEHPMEAKIVRKMDIYLLPPLCLLYFLSNLDKSNIGNAAIAGLPEDLNLVGNQYGNCVTVFFATYILVDPIGGNLLNILGAPVMMSACVIGFGAISLCTAWVKNYGQLLAMRLILGLFEGNIYPSINMYLTMCYRREQYAKRFAFVFFAACISSSFGGLISYACSKIVGSLSAWQYIFIVEGSITLAVVPLYIFGLSRNLEDAWFFNEEEREYIIARHDTIETFNPKEKFSWIQVWFAVKDIKTWNSAIALFCIDLTAFGLTVFMPIIISGMGFTYIKAQLMTVPVYFVTATTFFICSYFSDRFRVRSPFIIGSCITCAIGLAIVVASDLNGVRLLGIFILALGIYVNAATNCLWLSGNNGNYYKRATALGINLFCGSSSGLVSGQIFTSKDKPRYHKGLSICLALQIVAAVLTAVQVWLYYRLNKQKKEQLQECLEKDEEPSYDEKLSDMNPQFRYMY</sequence>
<evidence type="ECO:0000313" key="8">
    <source>
        <dbReference type="EMBL" id="AMD21192.1"/>
    </source>
</evidence>
<dbReference type="STRING" id="45286.A0A0X8HTJ2"/>
<dbReference type="InterPro" id="IPR020846">
    <property type="entry name" value="MFS_dom"/>
</dbReference>
<dbReference type="SUPFAM" id="SSF103473">
    <property type="entry name" value="MFS general substrate transporter"/>
    <property type="match status" value="1"/>
</dbReference>
<evidence type="ECO:0000256" key="6">
    <source>
        <dbReference type="SAM" id="Phobius"/>
    </source>
</evidence>
<dbReference type="OrthoDB" id="2985014at2759"/>
<feature type="transmembrane region" description="Helical" evidence="6">
    <location>
        <begin position="207"/>
        <end position="227"/>
    </location>
</feature>
<keyword evidence="2" id="KW-0813">Transport</keyword>
<feature type="domain" description="Major facilitator superfamily (MFS) profile" evidence="7">
    <location>
        <begin position="50"/>
        <end position="461"/>
    </location>
</feature>
<proteinExistence type="predicted"/>
<feature type="transmembrane region" description="Helical" evidence="6">
    <location>
        <begin position="314"/>
        <end position="334"/>
    </location>
</feature>
<dbReference type="Pfam" id="PF07690">
    <property type="entry name" value="MFS_1"/>
    <property type="match status" value="1"/>
</dbReference>
<dbReference type="CDD" id="cd17327">
    <property type="entry name" value="MFS_FEN2_like"/>
    <property type="match status" value="1"/>
</dbReference>
<feature type="transmembrane region" description="Helical" evidence="6">
    <location>
        <begin position="281"/>
        <end position="302"/>
    </location>
</feature>
<feature type="transmembrane region" description="Helical" evidence="6">
    <location>
        <begin position="366"/>
        <end position="388"/>
    </location>
</feature>
<feature type="transmembrane region" description="Helical" evidence="6">
    <location>
        <begin position="108"/>
        <end position="135"/>
    </location>
</feature>
<dbReference type="PANTHER" id="PTHR43791">
    <property type="entry name" value="PERMEASE-RELATED"/>
    <property type="match status" value="1"/>
</dbReference>
<keyword evidence="3 6" id="KW-0812">Transmembrane</keyword>
<reference evidence="8 9" key="1">
    <citation type="submission" date="2016-01" db="EMBL/GenBank/DDBJ databases">
        <title>Genome sequence of the yeast Holleya sinecauda.</title>
        <authorList>
            <person name="Dietrich F.S."/>
        </authorList>
    </citation>
    <scope>NUCLEOTIDE SEQUENCE [LARGE SCALE GENOMIC DNA]</scope>
    <source>
        <strain evidence="8 9">ATCC 58844</strain>
    </source>
</reference>
<dbReference type="FunFam" id="1.20.1250.20:FF:000013">
    <property type="entry name" value="MFS general substrate transporter"/>
    <property type="match status" value="1"/>
</dbReference>
<dbReference type="Proteomes" id="UP000243052">
    <property type="component" value="Chromosome v"/>
</dbReference>
<evidence type="ECO:0000259" key="7">
    <source>
        <dbReference type="PROSITE" id="PS50850"/>
    </source>
</evidence>
<accession>A0A0X8HTJ2</accession>
<feature type="transmembrane region" description="Helical" evidence="6">
    <location>
        <begin position="175"/>
        <end position="195"/>
    </location>
</feature>